<reference evidence="2" key="1">
    <citation type="submission" date="2020-03" db="EMBL/GenBank/DDBJ databases">
        <title>The deep terrestrial virosphere.</title>
        <authorList>
            <person name="Holmfeldt K."/>
            <person name="Nilsson E."/>
            <person name="Simone D."/>
            <person name="Lopez-Fernandez M."/>
            <person name="Wu X."/>
            <person name="de Brujin I."/>
            <person name="Lundin D."/>
            <person name="Andersson A."/>
            <person name="Bertilsson S."/>
            <person name="Dopson M."/>
        </authorList>
    </citation>
    <scope>NUCLEOTIDE SEQUENCE</scope>
    <source>
        <strain evidence="2">MM415B04758</strain>
    </source>
</reference>
<accession>A0A6M3LBB6</accession>
<dbReference type="AlphaFoldDB" id="A0A6M3LBB6"/>
<organism evidence="2">
    <name type="scientific">viral metagenome</name>
    <dbReference type="NCBI Taxonomy" id="1070528"/>
    <lineage>
        <taxon>unclassified sequences</taxon>
        <taxon>metagenomes</taxon>
        <taxon>organismal metagenomes</taxon>
    </lineage>
</organism>
<sequence length="221" mass="23866">MSDQISETCENCDAYDEGAGRCDAHNERRAPYDHCETWRPPQQAASLEWHQDTVGPMTWGEAAAYAESLGEGWRLPTKDDLSAAHAEKIGGFKPRIYWSSSSYAGDSSGACYVSFSGGLVDYDGKSGTYYVRCVRTRPAQEEPGDMTAIALLLPQLGADELAVLRVAAERLLAGQAEYGRLDLATDPRSWPLEAGQEAIDLAIYLAMGLVAQTGATGARHG</sequence>
<dbReference type="Pfam" id="PF07603">
    <property type="entry name" value="Lcl_C"/>
    <property type="match status" value="1"/>
</dbReference>
<dbReference type="InterPro" id="IPR011460">
    <property type="entry name" value="Lcl_C"/>
</dbReference>
<protein>
    <recommendedName>
        <fullName evidence="1">Lcl C-terminal domain-containing protein</fullName>
    </recommendedName>
</protein>
<gene>
    <name evidence="2" type="ORF">MM415B04758_0006</name>
</gene>
<name>A0A6M3LBB6_9ZZZZ</name>
<evidence type="ECO:0000259" key="1">
    <source>
        <dbReference type="Pfam" id="PF07603"/>
    </source>
</evidence>
<evidence type="ECO:0000313" key="2">
    <source>
        <dbReference type="EMBL" id="QJA92276.1"/>
    </source>
</evidence>
<proteinExistence type="predicted"/>
<dbReference type="EMBL" id="MT143053">
    <property type="protein sequence ID" value="QJA92276.1"/>
    <property type="molecule type" value="Genomic_DNA"/>
</dbReference>
<feature type="domain" description="Lcl C-terminal" evidence="1">
    <location>
        <begin position="44"/>
        <end position="135"/>
    </location>
</feature>